<reference evidence="4 5" key="1">
    <citation type="journal article" date="2013" name="Genome Announc.">
        <title>Draft Genome Sequence of Amycolatopsis decaplanina Strain DSM 44594T.</title>
        <authorList>
            <person name="Kaur N."/>
            <person name="Kumar S."/>
            <person name="Bala M."/>
            <person name="Raghava G.P."/>
            <person name="Mayilraj S."/>
        </authorList>
    </citation>
    <scope>NUCLEOTIDE SEQUENCE [LARGE SCALE GENOMIC DNA]</scope>
    <source>
        <strain evidence="4 5">DSM 44594</strain>
    </source>
</reference>
<dbReference type="InterPro" id="IPR029052">
    <property type="entry name" value="Metallo-depent_PP-like"/>
</dbReference>
<sequence>MATRSRTLAVYGLLFVLGLTSVVAPPKTQAAGTPSVDDPVVVAVGDIACAPSDPEFNGGVGAPGHCRMTTTSDLATQIAPASVFMLGDAQYNSGSLADFNGSYARSWGRLKPITRPAIGNHEYGTPGGGGYFTYFGDAATPQQPGCVKDCNGWYSFGVGEWHVVVLNSECAKISGGTGCAVGSPQQQWLAADLAAHPAKCTVVLQHRPRWSSNSFAYADVAPLLDTMHRGGVDLLLAGHSHSYERFAPQTPSGERDDVNGIREIVVGTGGSFHSGFATIMPNSLVRESQVFGVLKLTLRPASYDWAFVAAPETPFTDSGTGTCH</sequence>
<dbReference type="SUPFAM" id="SSF56300">
    <property type="entry name" value="Metallo-dependent phosphatases"/>
    <property type="match status" value="1"/>
</dbReference>
<feature type="chain" id="PRO_5039096404" evidence="2">
    <location>
        <begin position="25"/>
        <end position="324"/>
    </location>
</feature>
<organism evidence="4 5">
    <name type="scientific">Amycolatopsis decaplanina DSM 44594</name>
    <dbReference type="NCBI Taxonomy" id="1284240"/>
    <lineage>
        <taxon>Bacteria</taxon>
        <taxon>Bacillati</taxon>
        <taxon>Actinomycetota</taxon>
        <taxon>Actinomycetes</taxon>
        <taxon>Pseudonocardiales</taxon>
        <taxon>Pseudonocardiaceae</taxon>
        <taxon>Amycolatopsis</taxon>
    </lineage>
</organism>
<comment type="caution">
    <text evidence="4">The sequence shown here is derived from an EMBL/GenBank/DDBJ whole genome shotgun (WGS) entry which is preliminary data.</text>
</comment>
<dbReference type="PANTHER" id="PTHR22953:SF153">
    <property type="entry name" value="PURPLE ACID PHOSPHATASE"/>
    <property type="match status" value="1"/>
</dbReference>
<dbReference type="InterPro" id="IPR004843">
    <property type="entry name" value="Calcineurin-like_PHP"/>
</dbReference>
<evidence type="ECO:0000256" key="1">
    <source>
        <dbReference type="ARBA" id="ARBA00022729"/>
    </source>
</evidence>
<proteinExistence type="predicted"/>
<evidence type="ECO:0000313" key="4">
    <source>
        <dbReference type="EMBL" id="EME61684.1"/>
    </source>
</evidence>
<dbReference type="GO" id="GO:0003993">
    <property type="term" value="F:acid phosphatase activity"/>
    <property type="evidence" value="ECO:0007669"/>
    <property type="project" value="InterPro"/>
</dbReference>
<name>M2ZMR0_9PSEU</name>
<dbReference type="Gene3D" id="3.60.21.10">
    <property type="match status" value="1"/>
</dbReference>
<evidence type="ECO:0000313" key="5">
    <source>
        <dbReference type="Proteomes" id="UP000054226"/>
    </source>
</evidence>
<evidence type="ECO:0000259" key="3">
    <source>
        <dbReference type="Pfam" id="PF00149"/>
    </source>
</evidence>
<feature type="signal peptide" evidence="2">
    <location>
        <begin position="1"/>
        <end position="24"/>
    </location>
</feature>
<dbReference type="PANTHER" id="PTHR22953">
    <property type="entry name" value="ACID PHOSPHATASE RELATED"/>
    <property type="match status" value="1"/>
</dbReference>
<dbReference type="InterPro" id="IPR039331">
    <property type="entry name" value="PAPs-like"/>
</dbReference>
<keyword evidence="1 2" id="KW-0732">Signal</keyword>
<dbReference type="PATRIC" id="fig|1284240.4.peg.2227"/>
<evidence type="ECO:0000256" key="2">
    <source>
        <dbReference type="SAM" id="SignalP"/>
    </source>
</evidence>
<dbReference type="Pfam" id="PF00149">
    <property type="entry name" value="Metallophos"/>
    <property type="match status" value="1"/>
</dbReference>
<dbReference type="Proteomes" id="UP000054226">
    <property type="component" value="Unassembled WGS sequence"/>
</dbReference>
<dbReference type="EMBL" id="AOHO01000045">
    <property type="protein sequence ID" value="EME61684.1"/>
    <property type="molecule type" value="Genomic_DNA"/>
</dbReference>
<protein>
    <submittedName>
        <fullName evidence="4">Alkaline phosphatase</fullName>
    </submittedName>
</protein>
<feature type="domain" description="Calcineurin-like phosphoesterase" evidence="3">
    <location>
        <begin position="83"/>
        <end position="243"/>
    </location>
</feature>
<dbReference type="RefSeq" id="WP_007030095.1">
    <property type="nucleotide sequence ID" value="NZ_AOHO01000045.1"/>
</dbReference>
<accession>M2ZMR0</accession>
<dbReference type="AlphaFoldDB" id="M2ZMR0"/>
<gene>
    <name evidence="4" type="ORF">H074_10945</name>
</gene>
<dbReference type="OrthoDB" id="9804511at2"/>
<keyword evidence="5" id="KW-1185">Reference proteome</keyword>